<keyword evidence="2" id="KW-1185">Reference proteome</keyword>
<evidence type="ECO:0000313" key="1">
    <source>
        <dbReference type="EMBL" id="TGE23680.1"/>
    </source>
</evidence>
<gene>
    <name evidence="1" type="ORF">E5K00_00265</name>
</gene>
<comment type="caution">
    <text evidence="1">The sequence shown here is derived from an EMBL/GenBank/DDBJ whole genome shotgun (WGS) entry which is preliminary data.</text>
</comment>
<reference evidence="1 2" key="1">
    <citation type="submission" date="2019-04" db="EMBL/GenBank/DDBJ databases">
        <authorList>
            <person name="Feng G."/>
            <person name="Zhang J."/>
            <person name="Zhu H."/>
        </authorList>
    </citation>
    <scope>NUCLEOTIDE SEQUENCE [LARGE SCALE GENOMIC DNA]</scope>
    <source>
        <strain evidence="1 2">JCM 31653</strain>
    </source>
</reference>
<dbReference type="RefSeq" id="WP_135460598.1">
    <property type="nucleotide sequence ID" value="NZ_SRLC01000001.1"/>
</dbReference>
<accession>A0A4Z0Q0W4</accession>
<proteinExistence type="predicted"/>
<dbReference type="EMBL" id="SRLC01000001">
    <property type="protein sequence ID" value="TGE23680.1"/>
    <property type="molecule type" value="Genomic_DNA"/>
</dbReference>
<dbReference type="OrthoDB" id="2327485at2"/>
<name>A0A4Z0Q0W4_9BACT</name>
<protein>
    <submittedName>
        <fullName evidence="1">Uncharacterized protein</fullName>
    </submittedName>
</protein>
<dbReference type="Proteomes" id="UP000297549">
    <property type="component" value="Unassembled WGS sequence"/>
</dbReference>
<sequence length="70" mass="7758">MGENSAGCVGYANAPPVRTPCYGFTLTATTLPFRHQLPREAIGVAPHYRLRDDEDWLAQTLRLLQTDAGR</sequence>
<organism evidence="1 2">
    <name type="scientific">Hymenobacter aquaticus</name>
    <dbReference type="NCBI Taxonomy" id="1867101"/>
    <lineage>
        <taxon>Bacteria</taxon>
        <taxon>Pseudomonadati</taxon>
        <taxon>Bacteroidota</taxon>
        <taxon>Cytophagia</taxon>
        <taxon>Cytophagales</taxon>
        <taxon>Hymenobacteraceae</taxon>
        <taxon>Hymenobacter</taxon>
    </lineage>
</organism>
<evidence type="ECO:0000313" key="2">
    <source>
        <dbReference type="Proteomes" id="UP000297549"/>
    </source>
</evidence>
<dbReference type="AlphaFoldDB" id="A0A4Z0Q0W4"/>